<dbReference type="EMBL" id="CABITT030000004">
    <property type="protein sequence ID" value="VVB00472.1"/>
    <property type="molecule type" value="Genomic_DNA"/>
</dbReference>
<evidence type="ECO:0000313" key="2">
    <source>
        <dbReference type="Proteomes" id="UP000489600"/>
    </source>
</evidence>
<gene>
    <name evidence="1" type="ORF">ANE_LOCUS10916</name>
</gene>
<name>A0A565BHZ4_9BRAS</name>
<dbReference type="Proteomes" id="UP000489600">
    <property type="component" value="Unassembled WGS sequence"/>
</dbReference>
<organism evidence="1 2">
    <name type="scientific">Arabis nemorensis</name>
    <dbReference type="NCBI Taxonomy" id="586526"/>
    <lineage>
        <taxon>Eukaryota</taxon>
        <taxon>Viridiplantae</taxon>
        <taxon>Streptophyta</taxon>
        <taxon>Embryophyta</taxon>
        <taxon>Tracheophyta</taxon>
        <taxon>Spermatophyta</taxon>
        <taxon>Magnoliopsida</taxon>
        <taxon>eudicotyledons</taxon>
        <taxon>Gunneridae</taxon>
        <taxon>Pentapetalae</taxon>
        <taxon>rosids</taxon>
        <taxon>malvids</taxon>
        <taxon>Brassicales</taxon>
        <taxon>Brassicaceae</taxon>
        <taxon>Arabideae</taxon>
        <taxon>Arabis</taxon>
    </lineage>
</organism>
<evidence type="ECO:0000313" key="1">
    <source>
        <dbReference type="EMBL" id="VVB00472.1"/>
    </source>
</evidence>
<keyword evidence="2" id="KW-1185">Reference proteome</keyword>
<proteinExistence type="predicted"/>
<dbReference type="AlphaFoldDB" id="A0A565BHZ4"/>
<sequence length="126" mass="14793">MMIAEIGVPATFLDPRGDGHSHLFSFFTEEVVMIGLRDNLCILKNITVRVREALLFNTPYLATRERDFLPLRKRMDHKNSISRTDMQFLYHNTRKPSKFSKRGIRLHEWNEQDVANDDRVSKESTL</sequence>
<accession>A0A565BHZ4</accession>
<comment type="caution">
    <text evidence="1">The sequence shown here is derived from an EMBL/GenBank/DDBJ whole genome shotgun (WGS) entry which is preliminary data.</text>
</comment>
<reference evidence="1" key="1">
    <citation type="submission" date="2019-07" db="EMBL/GenBank/DDBJ databases">
        <authorList>
            <person name="Dittberner H."/>
        </authorList>
    </citation>
    <scope>NUCLEOTIDE SEQUENCE [LARGE SCALE GENOMIC DNA]</scope>
</reference>
<protein>
    <submittedName>
        <fullName evidence="1">Uncharacterized protein</fullName>
    </submittedName>
</protein>